<evidence type="ECO:0000313" key="4">
    <source>
        <dbReference type="Proteomes" id="UP000315369"/>
    </source>
</evidence>
<comment type="caution">
    <text evidence="3">The sequence shown here is derived from an EMBL/GenBank/DDBJ whole genome shotgun (WGS) entry which is preliminary data.</text>
</comment>
<dbReference type="Proteomes" id="UP000315369">
    <property type="component" value="Unassembled WGS sequence"/>
</dbReference>
<dbReference type="Gene3D" id="3.10.620.30">
    <property type="match status" value="1"/>
</dbReference>
<dbReference type="PANTHER" id="PTHR42736">
    <property type="entry name" value="PROTEIN-GLUTAMINE GAMMA-GLUTAMYLTRANSFERASE"/>
    <property type="match status" value="1"/>
</dbReference>
<dbReference type="InterPro" id="IPR038765">
    <property type="entry name" value="Papain-like_cys_pep_sf"/>
</dbReference>
<sequence length="699" mass="74764">MAGLRGASRRRRGGGMTRGTRLRLVLRDVASGCAFASMAVSGQLPLWTLGLFAFALVAALFGKRLFARRAKLTALLLLGVAAVLAVNVTSGALNLVVAACAFAGLISAHRLLSAPDPATDGQVHLSGLLMVAGGAALSGELVYGLFLVAFSVLSSVSMALGVVEAAVPEGEPIPVRAVLRPLGTGVTFAVAGAMAFFILFPRLNWNMTGPRAAPGLGPATAGFSNTVRLGGAGTIKDNPRIVLRATLSPDPGVDALGSYWVGRTYDIFDGMEWTNAGGVRREREPLLTLRPGGDNLIHQRVELLPAYGARTLIALETPSRLGNAVANGSTGSRRTSLQELAGGEARFLEAGVSYAYEAYSLPPGGSGDSFRKLPSEEQDALLALPEALDPRVAQTAARVLNGEREPLAAAQKLATWLQREHAYTLEQNGEREDPLADFLFDRKAGHCEHFATALTLMLRTQGIRARLATGFFGGERVNDGYVLRAGDAHAWTHVLVPERGFVTVDATPPAHRPSQGSRLLQRLLGLYEALESRWRNSVVDYSFRDQVDVARALVRPPKGAENTARSRLPPARAWGAALVAGMVVYAAWRLVTRLAGRPRPHAATRFVDAVEAMLVPARLVRGEGETLEDLDARLARERHPLALALAPVTRRYLEARFGGRPLRQGEADQLLRALQQSVAAHVKLEAQRARASEPRARAS</sequence>
<dbReference type="SUPFAM" id="SSF54001">
    <property type="entry name" value="Cysteine proteinases"/>
    <property type="match status" value="1"/>
</dbReference>
<feature type="transmembrane region" description="Helical" evidence="1">
    <location>
        <begin position="179"/>
        <end position="200"/>
    </location>
</feature>
<dbReference type="EMBL" id="VIFM01000215">
    <property type="protein sequence ID" value="TQF11002.1"/>
    <property type="molecule type" value="Genomic_DNA"/>
</dbReference>
<accession>A0A540WPP3</accession>
<dbReference type="InterPro" id="IPR002931">
    <property type="entry name" value="Transglutaminase-like"/>
</dbReference>
<gene>
    <name evidence="3" type="ORF">FJV41_36460</name>
</gene>
<dbReference type="Pfam" id="PF13559">
    <property type="entry name" value="DUF4129"/>
    <property type="match status" value="1"/>
</dbReference>
<keyword evidence="4" id="KW-1185">Reference proteome</keyword>
<dbReference type="InterPro" id="IPR052901">
    <property type="entry name" value="Bact_TGase-like"/>
</dbReference>
<protein>
    <submittedName>
        <fullName evidence="3">DUF3488 domain-containing protein</fullName>
    </submittedName>
</protein>
<evidence type="ECO:0000256" key="1">
    <source>
        <dbReference type="SAM" id="Phobius"/>
    </source>
</evidence>
<dbReference type="Pfam" id="PF11992">
    <property type="entry name" value="TgpA_N"/>
    <property type="match status" value="1"/>
</dbReference>
<dbReference type="Pfam" id="PF01841">
    <property type="entry name" value="Transglut_core"/>
    <property type="match status" value="1"/>
</dbReference>
<dbReference type="AlphaFoldDB" id="A0A540WPP3"/>
<feature type="transmembrane region" description="Helical" evidence="1">
    <location>
        <begin position="74"/>
        <end position="106"/>
    </location>
</feature>
<keyword evidence="1" id="KW-1133">Transmembrane helix</keyword>
<dbReference type="InterPro" id="IPR021878">
    <property type="entry name" value="TgpA_N"/>
</dbReference>
<feature type="transmembrane region" description="Helical" evidence="1">
    <location>
        <begin position="46"/>
        <end position="62"/>
    </location>
</feature>
<dbReference type="InterPro" id="IPR025403">
    <property type="entry name" value="TgpA-like_C"/>
</dbReference>
<dbReference type="SMART" id="SM00460">
    <property type="entry name" value="TGc"/>
    <property type="match status" value="1"/>
</dbReference>
<proteinExistence type="predicted"/>
<keyword evidence="1" id="KW-0472">Membrane</keyword>
<reference evidence="3 4" key="1">
    <citation type="submission" date="2019-06" db="EMBL/GenBank/DDBJ databases">
        <authorList>
            <person name="Livingstone P."/>
            <person name="Whitworth D."/>
        </authorList>
    </citation>
    <scope>NUCLEOTIDE SEQUENCE [LARGE SCALE GENOMIC DNA]</scope>
    <source>
        <strain evidence="3 4">AM401</strain>
    </source>
</reference>
<organism evidence="3 4">
    <name type="scientific">Myxococcus llanfairpwllgwyngyllgogerychwyrndrobwllllantysiliogogogochensis</name>
    <dbReference type="NCBI Taxonomy" id="2590453"/>
    <lineage>
        <taxon>Bacteria</taxon>
        <taxon>Pseudomonadati</taxon>
        <taxon>Myxococcota</taxon>
        <taxon>Myxococcia</taxon>
        <taxon>Myxococcales</taxon>
        <taxon>Cystobacterineae</taxon>
        <taxon>Myxococcaceae</taxon>
        <taxon>Myxococcus</taxon>
    </lineage>
</organism>
<dbReference type="PANTHER" id="PTHR42736:SF1">
    <property type="entry name" value="PROTEIN-GLUTAMINE GAMMA-GLUTAMYLTRANSFERASE"/>
    <property type="match status" value="1"/>
</dbReference>
<evidence type="ECO:0000259" key="2">
    <source>
        <dbReference type="SMART" id="SM00460"/>
    </source>
</evidence>
<keyword evidence="1" id="KW-0812">Transmembrane</keyword>
<feature type="transmembrane region" description="Helical" evidence="1">
    <location>
        <begin position="141"/>
        <end position="167"/>
    </location>
</feature>
<name>A0A540WPP3_9BACT</name>
<dbReference type="OrthoDB" id="9804872at2"/>
<evidence type="ECO:0000313" key="3">
    <source>
        <dbReference type="EMBL" id="TQF11002.1"/>
    </source>
</evidence>
<feature type="domain" description="Transglutaminase-like" evidence="2">
    <location>
        <begin position="439"/>
        <end position="508"/>
    </location>
</feature>